<dbReference type="EMBL" id="JAYMYS010000001">
    <property type="protein sequence ID" value="KAK7410791.1"/>
    <property type="molecule type" value="Genomic_DNA"/>
</dbReference>
<accession>A0AAN9XUU7</accession>
<evidence type="ECO:0000313" key="2">
    <source>
        <dbReference type="Proteomes" id="UP001386955"/>
    </source>
</evidence>
<organism evidence="1 2">
    <name type="scientific">Psophocarpus tetragonolobus</name>
    <name type="common">Winged bean</name>
    <name type="synonym">Dolichos tetragonolobus</name>
    <dbReference type="NCBI Taxonomy" id="3891"/>
    <lineage>
        <taxon>Eukaryota</taxon>
        <taxon>Viridiplantae</taxon>
        <taxon>Streptophyta</taxon>
        <taxon>Embryophyta</taxon>
        <taxon>Tracheophyta</taxon>
        <taxon>Spermatophyta</taxon>
        <taxon>Magnoliopsida</taxon>
        <taxon>eudicotyledons</taxon>
        <taxon>Gunneridae</taxon>
        <taxon>Pentapetalae</taxon>
        <taxon>rosids</taxon>
        <taxon>fabids</taxon>
        <taxon>Fabales</taxon>
        <taxon>Fabaceae</taxon>
        <taxon>Papilionoideae</taxon>
        <taxon>50 kb inversion clade</taxon>
        <taxon>NPAAA clade</taxon>
        <taxon>indigoferoid/millettioid clade</taxon>
        <taxon>Phaseoleae</taxon>
        <taxon>Psophocarpus</taxon>
    </lineage>
</organism>
<evidence type="ECO:0000313" key="1">
    <source>
        <dbReference type="EMBL" id="KAK7410791.1"/>
    </source>
</evidence>
<gene>
    <name evidence="1" type="ORF">VNO78_01883</name>
</gene>
<dbReference type="Proteomes" id="UP001386955">
    <property type="component" value="Unassembled WGS sequence"/>
</dbReference>
<protein>
    <submittedName>
        <fullName evidence="1">Uncharacterized protein</fullName>
    </submittedName>
</protein>
<keyword evidence="2" id="KW-1185">Reference proteome</keyword>
<sequence length="161" mass="17558">MASVLVSGERGRFKSPCRLKARSGYGHQSLFGAYGSGQWQISYTCRWAPLCRSAQEHVCAKYRYEEFHKPNMKVGINAMKNIDSDRWSYFEALFIVRGLGYKDKNDCGAKRVYVDVGVTGDCIANGVSIRSGAKGDYGVEGIYVVGGAKGDCGTKGGFLLG</sequence>
<dbReference type="AlphaFoldDB" id="A0AAN9XUU7"/>
<proteinExistence type="predicted"/>
<comment type="caution">
    <text evidence="1">The sequence shown here is derived from an EMBL/GenBank/DDBJ whole genome shotgun (WGS) entry which is preliminary data.</text>
</comment>
<reference evidence="1 2" key="1">
    <citation type="submission" date="2024-01" db="EMBL/GenBank/DDBJ databases">
        <title>The genomes of 5 underutilized Papilionoideae crops provide insights into root nodulation and disease resistanc.</title>
        <authorList>
            <person name="Jiang F."/>
        </authorList>
    </citation>
    <scope>NUCLEOTIDE SEQUENCE [LARGE SCALE GENOMIC DNA]</scope>
    <source>
        <strain evidence="1">DUOXIRENSHENG_FW03</strain>
        <tissue evidence="1">Leaves</tissue>
    </source>
</reference>
<name>A0AAN9XUU7_PSOTE</name>